<dbReference type="AlphaFoldDB" id="X1PKS1"/>
<protein>
    <submittedName>
        <fullName evidence="1">Uncharacterized protein</fullName>
    </submittedName>
</protein>
<feature type="non-terminal residue" evidence="1">
    <location>
        <position position="1"/>
    </location>
</feature>
<name>X1PKS1_9ZZZZ</name>
<accession>X1PKS1</accession>
<organism evidence="1">
    <name type="scientific">marine sediment metagenome</name>
    <dbReference type="NCBI Taxonomy" id="412755"/>
    <lineage>
        <taxon>unclassified sequences</taxon>
        <taxon>metagenomes</taxon>
        <taxon>ecological metagenomes</taxon>
    </lineage>
</organism>
<sequence>QDLALDEFKEYNPEDLWSDLYKIVDKIDNLQQGAKLPFEIWMDTTLPSNEDEDESNSNIIWFKTDIQYVERGIEKIVDWIENYYEEKREITKEDEKRTFEDKKSEKTLKVL</sequence>
<comment type="caution">
    <text evidence="1">The sequence shown here is derived from an EMBL/GenBank/DDBJ whole genome shotgun (WGS) entry which is preliminary data.</text>
</comment>
<reference evidence="1" key="1">
    <citation type="journal article" date="2014" name="Front. Microbiol.">
        <title>High frequency of phylogenetically diverse reductive dehalogenase-homologous genes in deep subseafloor sedimentary metagenomes.</title>
        <authorList>
            <person name="Kawai M."/>
            <person name="Futagami T."/>
            <person name="Toyoda A."/>
            <person name="Takaki Y."/>
            <person name="Nishi S."/>
            <person name="Hori S."/>
            <person name="Arai W."/>
            <person name="Tsubouchi T."/>
            <person name="Morono Y."/>
            <person name="Uchiyama I."/>
            <person name="Ito T."/>
            <person name="Fujiyama A."/>
            <person name="Inagaki F."/>
            <person name="Takami H."/>
        </authorList>
    </citation>
    <scope>NUCLEOTIDE SEQUENCE</scope>
    <source>
        <strain evidence="1">Expedition CK06-06</strain>
    </source>
</reference>
<dbReference type="EMBL" id="BARV01040756">
    <property type="protein sequence ID" value="GAI56872.1"/>
    <property type="molecule type" value="Genomic_DNA"/>
</dbReference>
<gene>
    <name evidence="1" type="ORF">S06H3_61983</name>
</gene>
<proteinExistence type="predicted"/>
<evidence type="ECO:0000313" key="1">
    <source>
        <dbReference type="EMBL" id="GAI56872.1"/>
    </source>
</evidence>